<dbReference type="EMBL" id="CP022423">
    <property type="protein sequence ID" value="ASM78352.1"/>
    <property type="molecule type" value="Genomic_DNA"/>
</dbReference>
<dbReference type="Proteomes" id="UP000199729">
    <property type="component" value="Chromosome"/>
</dbReference>
<dbReference type="InterPro" id="IPR042233">
    <property type="entry name" value="Cell_div_ZapA_N"/>
</dbReference>
<feature type="compositionally biased region" description="Pro residues" evidence="1">
    <location>
        <begin position="107"/>
        <end position="116"/>
    </location>
</feature>
<accession>A0A221KH24</accession>
<evidence type="ECO:0000313" key="3">
    <source>
        <dbReference type="Proteomes" id="UP000199729"/>
    </source>
</evidence>
<dbReference type="Pfam" id="PF05164">
    <property type="entry name" value="ZapA"/>
    <property type="match status" value="1"/>
</dbReference>
<feature type="region of interest" description="Disordered" evidence="1">
    <location>
        <begin position="99"/>
        <end position="138"/>
    </location>
</feature>
<dbReference type="SUPFAM" id="SSF102829">
    <property type="entry name" value="Cell division protein ZapA-like"/>
    <property type="match status" value="1"/>
</dbReference>
<gene>
    <name evidence="2" type="ORF">VITFI_CDS2575</name>
</gene>
<sequence>MSYMECELLGQSYTLACPPGCEPMLRLAVQTVEDELTAIRDAGKIKTRERMAILAALNVAFRLAEQLVAPPPSPEELLEGQQTDRAMIDLMIQQIDAALPPANWPTDIPPPPPPPEPDVRSGPPADVPILTTPWMPPT</sequence>
<dbReference type="InterPro" id="IPR036192">
    <property type="entry name" value="Cell_div_ZapA-like_sf"/>
</dbReference>
<dbReference type="GO" id="GO:0051301">
    <property type="term" value="P:cell division"/>
    <property type="evidence" value="ECO:0007669"/>
    <property type="project" value="UniProtKB-KW"/>
</dbReference>
<evidence type="ECO:0000313" key="2">
    <source>
        <dbReference type="EMBL" id="ASM78352.1"/>
    </source>
</evidence>
<proteinExistence type="predicted"/>
<dbReference type="AlphaFoldDB" id="A0A221KH24"/>
<dbReference type="InterPro" id="IPR007838">
    <property type="entry name" value="Cell_div_ZapA-like"/>
</dbReference>
<reference evidence="2 3" key="1">
    <citation type="submission" date="2017-07" db="EMBL/GenBank/DDBJ databases">
        <title>Complete Genome Sequence of the cosmetic ferment Vitreoscilla filiformis (ATCC15551).</title>
        <authorList>
            <person name="Contreras S."/>
            <person name="Sagory-Zalkind P."/>
            <person name="Blanquart H."/>
            <person name="Iltis A."/>
            <person name="Morand S.C."/>
        </authorList>
    </citation>
    <scope>NUCLEOTIDE SEQUENCE [LARGE SCALE GENOMIC DNA]</scope>
    <source>
        <strain evidence="2 3">ATCC 15551</strain>
    </source>
</reference>
<dbReference type="KEGG" id="vff:VITFI_CDS2575"/>
<dbReference type="Gene3D" id="3.30.160.880">
    <property type="entry name" value="Cell division protein ZapA protomer, N-terminal domain"/>
    <property type="match status" value="1"/>
</dbReference>
<evidence type="ECO:0000256" key="1">
    <source>
        <dbReference type="SAM" id="MobiDB-lite"/>
    </source>
</evidence>
<protein>
    <submittedName>
        <fullName evidence="2">Cell division protein ZapA</fullName>
    </submittedName>
</protein>
<name>A0A221KH24_VITFI</name>
<keyword evidence="2" id="KW-0131">Cell cycle</keyword>
<dbReference type="OrthoDB" id="5297208at2"/>
<keyword evidence="3" id="KW-1185">Reference proteome</keyword>
<organism evidence="2 3">
    <name type="scientific">Vitreoscilla filiformis</name>
    <dbReference type="NCBI Taxonomy" id="63"/>
    <lineage>
        <taxon>Bacteria</taxon>
        <taxon>Pseudomonadati</taxon>
        <taxon>Pseudomonadota</taxon>
        <taxon>Betaproteobacteria</taxon>
        <taxon>Neisseriales</taxon>
        <taxon>Neisseriaceae</taxon>
        <taxon>Vitreoscilla</taxon>
    </lineage>
</organism>
<keyword evidence="2" id="KW-0132">Cell division</keyword>